<organism evidence="10 11">
    <name type="scientific">Schizopora paradoxa</name>
    <dbReference type="NCBI Taxonomy" id="27342"/>
    <lineage>
        <taxon>Eukaryota</taxon>
        <taxon>Fungi</taxon>
        <taxon>Dikarya</taxon>
        <taxon>Basidiomycota</taxon>
        <taxon>Agaricomycotina</taxon>
        <taxon>Agaricomycetes</taxon>
        <taxon>Hymenochaetales</taxon>
        <taxon>Schizoporaceae</taxon>
        <taxon>Schizopora</taxon>
    </lineage>
</organism>
<evidence type="ECO:0000256" key="7">
    <source>
        <dbReference type="ARBA" id="ARBA00025795"/>
    </source>
</evidence>
<evidence type="ECO:0000256" key="8">
    <source>
        <dbReference type="SAM" id="Phobius"/>
    </source>
</evidence>
<proteinExistence type="inferred from homology"/>
<reference evidence="10 11" key="1">
    <citation type="submission" date="2015-04" db="EMBL/GenBank/DDBJ databases">
        <title>Complete genome sequence of Schizopora paradoxa KUC8140, a cosmopolitan wood degrader in East Asia.</title>
        <authorList>
            <consortium name="DOE Joint Genome Institute"/>
            <person name="Min B."/>
            <person name="Park H."/>
            <person name="Jang Y."/>
            <person name="Kim J.-J."/>
            <person name="Kim K.H."/>
            <person name="Pangilinan J."/>
            <person name="Lipzen A."/>
            <person name="Riley R."/>
            <person name="Grigoriev I.V."/>
            <person name="Spatafora J.W."/>
            <person name="Choi I.-G."/>
        </authorList>
    </citation>
    <scope>NUCLEOTIDE SEQUENCE [LARGE SCALE GENOMIC DNA]</scope>
    <source>
        <strain evidence="10 11">KUC8140</strain>
    </source>
</reference>
<evidence type="ECO:0000256" key="5">
    <source>
        <dbReference type="ARBA" id="ARBA00023002"/>
    </source>
</evidence>
<feature type="transmembrane region" description="Helical" evidence="8">
    <location>
        <begin position="54"/>
        <end position="73"/>
    </location>
</feature>
<dbReference type="Pfam" id="PF01328">
    <property type="entry name" value="Peroxidase_2"/>
    <property type="match status" value="1"/>
</dbReference>
<dbReference type="PANTHER" id="PTHR33577:SF18">
    <property type="entry name" value="HEME HALOPEROXIDASE FAMILY PROFILE DOMAIN-CONTAINING PROTEIN"/>
    <property type="match status" value="1"/>
</dbReference>
<dbReference type="STRING" id="27342.A0A0H2S7E7"/>
<keyword evidence="4" id="KW-0479">Metal-binding</keyword>
<dbReference type="OrthoDB" id="407298at2759"/>
<dbReference type="Gene3D" id="1.10.489.10">
    <property type="entry name" value="Chloroperoxidase-like"/>
    <property type="match status" value="1"/>
</dbReference>
<dbReference type="EMBL" id="KQ085883">
    <property type="protein sequence ID" value="KLO20157.1"/>
    <property type="molecule type" value="Genomic_DNA"/>
</dbReference>
<protein>
    <submittedName>
        <fullName evidence="10">Cloroperoxidase</fullName>
    </submittedName>
</protein>
<dbReference type="GO" id="GO:0004601">
    <property type="term" value="F:peroxidase activity"/>
    <property type="evidence" value="ECO:0007669"/>
    <property type="project" value="UniProtKB-KW"/>
</dbReference>
<dbReference type="PANTHER" id="PTHR33577">
    <property type="entry name" value="STERIGMATOCYSTIN BIOSYNTHESIS PEROXIDASE STCC-RELATED"/>
    <property type="match status" value="1"/>
</dbReference>
<evidence type="ECO:0000256" key="1">
    <source>
        <dbReference type="ARBA" id="ARBA00001970"/>
    </source>
</evidence>
<sequence>MASPAPFVAKPFVPAGDGDSRSPCPALNALANHNYLPHDGRDLRFIELVNVLRIVYRLSLPLAVILALAGFVLCGTFTCKPRAWSQSPHNANERTIARRVVDALPLPRFRLDLHDLAKHGRIEHDASIGHDDALQGARFAPSQPDLHLVDELAQTGIESQPIFPTPETKETTSLQQKGAGAVVAYGVGAVDALNLGDLALARFNRTSHLPPGHKLSSFHKIIATGECALILSVLSIPAVGSAENRQIPRRWIKEWFGEERLPQGWVPPQEEVGLKVVGKLRTAVTTEIARLERYS</sequence>
<dbReference type="InterPro" id="IPR036851">
    <property type="entry name" value="Chloroperoxidase-like_sf"/>
</dbReference>
<evidence type="ECO:0000256" key="2">
    <source>
        <dbReference type="ARBA" id="ARBA00022559"/>
    </source>
</evidence>
<dbReference type="PROSITE" id="PS51405">
    <property type="entry name" value="HEME_HALOPEROXIDASE"/>
    <property type="match status" value="1"/>
</dbReference>
<dbReference type="InParanoid" id="A0A0H2S7E7"/>
<evidence type="ECO:0000256" key="6">
    <source>
        <dbReference type="ARBA" id="ARBA00023004"/>
    </source>
</evidence>
<keyword evidence="5" id="KW-0560">Oxidoreductase</keyword>
<dbReference type="SUPFAM" id="SSF47571">
    <property type="entry name" value="Cloroperoxidase"/>
    <property type="match status" value="1"/>
</dbReference>
<keyword evidence="11" id="KW-1185">Reference proteome</keyword>
<keyword evidence="6" id="KW-0408">Iron</keyword>
<keyword evidence="3" id="KW-0349">Heme</keyword>
<comment type="similarity">
    <text evidence="7">Belongs to the chloroperoxidase family.</text>
</comment>
<evidence type="ECO:0000256" key="3">
    <source>
        <dbReference type="ARBA" id="ARBA00022617"/>
    </source>
</evidence>
<dbReference type="AlphaFoldDB" id="A0A0H2S7E7"/>
<feature type="domain" description="Heme haloperoxidase family profile" evidence="9">
    <location>
        <begin position="3"/>
        <end position="279"/>
    </location>
</feature>
<keyword evidence="8" id="KW-0812">Transmembrane</keyword>
<gene>
    <name evidence="10" type="ORF">SCHPADRAFT_992258</name>
</gene>
<dbReference type="InterPro" id="IPR000028">
    <property type="entry name" value="Chloroperoxidase"/>
</dbReference>
<comment type="cofactor">
    <cofactor evidence="1">
        <name>heme b</name>
        <dbReference type="ChEBI" id="CHEBI:60344"/>
    </cofactor>
</comment>
<keyword evidence="8" id="KW-0472">Membrane</keyword>
<name>A0A0H2S7E7_9AGAM</name>
<evidence type="ECO:0000256" key="4">
    <source>
        <dbReference type="ARBA" id="ARBA00022723"/>
    </source>
</evidence>
<keyword evidence="8" id="KW-1133">Transmembrane helix</keyword>
<evidence type="ECO:0000313" key="11">
    <source>
        <dbReference type="Proteomes" id="UP000053477"/>
    </source>
</evidence>
<evidence type="ECO:0000259" key="9">
    <source>
        <dbReference type="PROSITE" id="PS51405"/>
    </source>
</evidence>
<accession>A0A0H2S7E7</accession>
<keyword evidence="2 10" id="KW-0575">Peroxidase</keyword>
<dbReference type="GO" id="GO:0046872">
    <property type="term" value="F:metal ion binding"/>
    <property type="evidence" value="ECO:0007669"/>
    <property type="project" value="UniProtKB-KW"/>
</dbReference>
<evidence type="ECO:0000313" key="10">
    <source>
        <dbReference type="EMBL" id="KLO20157.1"/>
    </source>
</evidence>
<dbReference type="Proteomes" id="UP000053477">
    <property type="component" value="Unassembled WGS sequence"/>
</dbReference>